<evidence type="ECO:0000256" key="5">
    <source>
        <dbReference type="SAM" id="Phobius"/>
    </source>
</evidence>
<dbReference type="AlphaFoldDB" id="A0ABD5NQ85"/>
<evidence type="ECO:0000313" key="7">
    <source>
        <dbReference type="EMBL" id="MFC3959016.1"/>
    </source>
</evidence>
<keyword evidence="8" id="KW-1185">Reference proteome</keyword>
<name>A0ABD5NQ85_9EURY</name>
<evidence type="ECO:0000256" key="2">
    <source>
        <dbReference type="ARBA" id="ARBA00022692"/>
    </source>
</evidence>
<evidence type="ECO:0000256" key="1">
    <source>
        <dbReference type="ARBA" id="ARBA00004141"/>
    </source>
</evidence>
<dbReference type="PANTHER" id="PTHR38480">
    <property type="entry name" value="SLR0254 PROTEIN"/>
    <property type="match status" value="1"/>
</dbReference>
<proteinExistence type="predicted"/>
<keyword evidence="4 5" id="KW-0472">Membrane</keyword>
<evidence type="ECO:0000256" key="4">
    <source>
        <dbReference type="ARBA" id="ARBA00023136"/>
    </source>
</evidence>
<dbReference type="Proteomes" id="UP001595846">
    <property type="component" value="Unassembled WGS sequence"/>
</dbReference>
<gene>
    <name evidence="7" type="ORF">ACFOUR_11640</name>
</gene>
<dbReference type="GeneID" id="73902718"/>
<evidence type="ECO:0000256" key="3">
    <source>
        <dbReference type="ARBA" id="ARBA00022989"/>
    </source>
</evidence>
<comment type="subcellular location">
    <subcellularLocation>
        <location evidence="1">Membrane</location>
        <topology evidence="1">Multi-pass membrane protein</topology>
    </subcellularLocation>
</comment>
<dbReference type="InterPro" id="IPR010432">
    <property type="entry name" value="RDD"/>
</dbReference>
<dbReference type="RefSeq" id="WP_256533587.1">
    <property type="nucleotide sequence ID" value="NZ_CP101824.1"/>
</dbReference>
<feature type="transmembrane region" description="Helical" evidence="5">
    <location>
        <begin position="111"/>
        <end position="132"/>
    </location>
</feature>
<dbReference type="Pfam" id="PF06271">
    <property type="entry name" value="RDD"/>
    <property type="match status" value="1"/>
</dbReference>
<dbReference type="PANTHER" id="PTHR38480:SF1">
    <property type="entry name" value="SLR0254 PROTEIN"/>
    <property type="match status" value="1"/>
</dbReference>
<sequence length="166" mass="17960">MSTHRMGSGDGGVHDPHSTVSRSETDVVFERIAAQVVDFGFVFVLAFVFILVFFRPTSGLVSGTGIFLGAFVNFGYNFGLEATWNGRTVGKWLLGIRAVDESGRSMSAAQALLRSIPALFSFGWLSYLVALATMASTDRRQRLFDTVAGTTVVSDASRRNRPRAAG</sequence>
<comment type="caution">
    <text evidence="7">The sequence shown here is derived from an EMBL/GenBank/DDBJ whole genome shotgun (WGS) entry which is preliminary data.</text>
</comment>
<dbReference type="EMBL" id="JBHSAQ010000010">
    <property type="protein sequence ID" value="MFC3959016.1"/>
    <property type="molecule type" value="Genomic_DNA"/>
</dbReference>
<protein>
    <submittedName>
        <fullName evidence="7">RDD family protein</fullName>
    </submittedName>
</protein>
<feature type="transmembrane region" description="Helical" evidence="5">
    <location>
        <begin position="32"/>
        <end position="53"/>
    </location>
</feature>
<reference evidence="7 8" key="1">
    <citation type="journal article" date="2019" name="Int. J. Syst. Evol. Microbiol.">
        <title>The Global Catalogue of Microorganisms (GCM) 10K type strain sequencing project: providing services to taxonomists for standard genome sequencing and annotation.</title>
        <authorList>
            <consortium name="The Broad Institute Genomics Platform"/>
            <consortium name="The Broad Institute Genome Sequencing Center for Infectious Disease"/>
            <person name="Wu L."/>
            <person name="Ma J."/>
        </authorList>
    </citation>
    <scope>NUCLEOTIDE SEQUENCE [LARGE SCALE GENOMIC DNA]</scope>
    <source>
        <strain evidence="7 8">IBRC-M 10256</strain>
    </source>
</reference>
<keyword evidence="3 5" id="KW-1133">Transmembrane helix</keyword>
<organism evidence="7 8">
    <name type="scientific">Halovivax cerinus</name>
    <dbReference type="NCBI Taxonomy" id="1487865"/>
    <lineage>
        <taxon>Archaea</taxon>
        <taxon>Methanobacteriati</taxon>
        <taxon>Methanobacteriota</taxon>
        <taxon>Stenosarchaea group</taxon>
        <taxon>Halobacteria</taxon>
        <taxon>Halobacteriales</taxon>
        <taxon>Natrialbaceae</taxon>
        <taxon>Halovivax</taxon>
    </lineage>
</organism>
<evidence type="ECO:0000313" key="8">
    <source>
        <dbReference type="Proteomes" id="UP001595846"/>
    </source>
</evidence>
<evidence type="ECO:0000259" key="6">
    <source>
        <dbReference type="Pfam" id="PF06271"/>
    </source>
</evidence>
<accession>A0ABD5NQ85</accession>
<feature type="transmembrane region" description="Helical" evidence="5">
    <location>
        <begin position="60"/>
        <end position="79"/>
    </location>
</feature>
<keyword evidence="2 5" id="KW-0812">Transmembrane</keyword>
<dbReference type="GO" id="GO:0016020">
    <property type="term" value="C:membrane"/>
    <property type="evidence" value="ECO:0007669"/>
    <property type="project" value="UniProtKB-SubCell"/>
</dbReference>
<feature type="domain" description="RDD" evidence="6">
    <location>
        <begin position="28"/>
        <end position="149"/>
    </location>
</feature>